<evidence type="ECO:0000256" key="1">
    <source>
        <dbReference type="SAM" id="MobiDB-lite"/>
    </source>
</evidence>
<keyword evidence="3" id="KW-1185">Reference proteome</keyword>
<accession>A0A5J5CAN2</accession>
<dbReference type="Proteomes" id="UP000327493">
    <property type="component" value="Unassembled WGS sequence"/>
</dbReference>
<dbReference type="EMBL" id="VOFY01000152">
    <property type="protein sequence ID" value="KAA8578782.1"/>
    <property type="molecule type" value="Genomic_DNA"/>
</dbReference>
<feature type="compositionally biased region" description="Polar residues" evidence="1">
    <location>
        <begin position="8"/>
        <end position="30"/>
    </location>
</feature>
<evidence type="ECO:0000313" key="2">
    <source>
        <dbReference type="EMBL" id="KAA8578782.1"/>
    </source>
</evidence>
<dbReference type="AlphaFoldDB" id="A0A5J5CAN2"/>
<proteinExistence type="predicted"/>
<comment type="caution">
    <text evidence="2">The sequence shown here is derived from an EMBL/GenBank/DDBJ whole genome shotgun (WGS) entry which is preliminary data.</text>
</comment>
<feature type="region of interest" description="Disordered" evidence="1">
    <location>
        <begin position="1"/>
        <end position="30"/>
    </location>
</feature>
<organism evidence="2 3">
    <name type="scientific">Etheostoma spectabile</name>
    <name type="common">orangethroat darter</name>
    <dbReference type="NCBI Taxonomy" id="54343"/>
    <lineage>
        <taxon>Eukaryota</taxon>
        <taxon>Metazoa</taxon>
        <taxon>Chordata</taxon>
        <taxon>Craniata</taxon>
        <taxon>Vertebrata</taxon>
        <taxon>Euteleostomi</taxon>
        <taxon>Actinopterygii</taxon>
        <taxon>Neopterygii</taxon>
        <taxon>Teleostei</taxon>
        <taxon>Neoteleostei</taxon>
        <taxon>Acanthomorphata</taxon>
        <taxon>Eupercaria</taxon>
        <taxon>Perciformes</taxon>
        <taxon>Percoidei</taxon>
        <taxon>Percidae</taxon>
        <taxon>Etheostomatinae</taxon>
        <taxon>Etheostoma</taxon>
    </lineage>
</organism>
<evidence type="ECO:0000313" key="3">
    <source>
        <dbReference type="Proteomes" id="UP000327493"/>
    </source>
</evidence>
<gene>
    <name evidence="2" type="ORF">FQN60_011465</name>
</gene>
<protein>
    <submittedName>
        <fullName evidence="2">Uncharacterized protein</fullName>
    </submittedName>
</protein>
<sequence length="246" mass="27298">MCTPGLRSGTTVDYKNNHNQRQNPSTSFSNSLSRFTASHAGGQFQPGYHQVDFPPLSHDKDKDAENKPDMSLLQKRCLEKNAVGLKSFDVSPGKMFLPVQSIWCIVLTLCMSVCGLEIPKYEVICSKGLSDCTIMSHGHVTVAEDNNAVYVQNLTPSIKLCCKDSAPCTLCLMIDIEINIHLDKVSEDEGSGYEEEDYSEETERNSKASVTVCYSVPTMPTCKKGSSRLIIQLFLCKPSKDFNDDY</sequence>
<name>A0A5J5CAN2_9PERO</name>
<reference evidence="2 3" key="1">
    <citation type="submission" date="2019-08" db="EMBL/GenBank/DDBJ databases">
        <title>A chromosome-level genome assembly, high-density linkage maps, and genome scans reveal the genomic architecture of hybrid incompatibilities underlying speciation via character displacement in darters (Percidae: Etheostominae).</title>
        <authorList>
            <person name="Moran R.L."/>
            <person name="Catchen J.M."/>
            <person name="Fuller R.C."/>
        </authorList>
    </citation>
    <scope>NUCLEOTIDE SEQUENCE [LARGE SCALE GENOMIC DNA]</scope>
    <source>
        <strain evidence="2">EspeVRDwgs_2016</strain>
        <tissue evidence="2">Muscle</tissue>
    </source>
</reference>